<dbReference type="PANTHER" id="PTHR43877">
    <property type="entry name" value="AMINOALKYLPHOSPHONATE N-ACETYLTRANSFERASE-RELATED-RELATED"/>
    <property type="match status" value="1"/>
</dbReference>
<dbReference type="Gene3D" id="3.40.630.30">
    <property type="match status" value="1"/>
</dbReference>
<evidence type="ECO:0000256" key="2">
    <source>
        <dbReference type="ARBA" id="ARBA00023315"/>
    </source>
</evidence>
<keyword evidence="5" id="KW-1185">Reference proteome</keyword>
<keyword evidence="2" id="KW-0012">Acyltransferase</keyword>
<gene>
    <name evidence="4" type="ORF">GCM10023200_28990</name>
</gene>
<evidence type="ECO:0000313" key="5">
    <source>
        <dbReference type="Proteomes" id="UP001500928"/>
    </source>
</evidence>
<dbReference type="CDD" id="cd04301">
    <property type="entry name" value="NAT_SF"/>
    <property type="match status" value="1"/>
</dbReference>
<evidence type="ECO:0000313" key="4">
    <source>
        <dbReference type="EMBL" id="GAA4791923.1"/>
    </source>
</evidence>
<dbReference type="InterPro" id="IPR000182">
    <property type="entry name" value="GNAT_dom"/>
</dbReference>
<dbReference type="InterPro" id="IPR016181">
    <property type="entry name" value="Acyl_CoA_acyltransferase"/>
</dbReference>
<evidence type="ECO:0000256" key="1">
    <source>
        <dbReference type="ARBA" id="ARBA00022679"/>
    </source>
</evidence>
<dbReference type="SUPFAM" id="SSF55729">
    <property type="entry name" value="Acyl-CoA N-acyltransferases (Nat)"/>
    <property type="match status" value="1"/>
</dbReference>
<dbReference type="EMBL" id="BAABHO010000021">
    <property type="protein sequence ID" value="GAA4791923.1"/>
    <property type="molecule type" value="Genomic_DNA"/>
</dbReference>
<feature type="domain" description="N-acetyltransferase" evidence="3">
    <location>
        <begin position="119"/>
        <end position="264"/>
    </location>
</feature>
<dbReference type="Proteomes" id="UP001500928">
    <property type="component" value="Unassembled WGS sequence"/>
</dbReference>
<accession>A0ABP9B9I8</accession>
<keyword evidence="1" id="KW-0808">Transferase</keyword>
<comment type="caution">
    <text evidence="4">The sequence shown here is derived from an EMBL/GenBank/DDBJ whole genome shotgun (WGS) entry which is preliminary data.</text>
</comment>
<dbReference type="InterPro" id="IPR050832">
    <property type="entry name" value="Bact_Acetyltransf"/>
</dbReference>
<name>A0ABP9B9I8_9PSEU</name>
<reference evidence="5" key="1">
    <citation type="journal article" date="2019" name="Int. J. Syst. Evol. Microbiol.">
        <title>The Global Catalogue of Microorganisms (GCM) 10K type strain sequencing project: providing services to taxonomists for standard genome sequencing and annotation.</title>
        <authorList>
            <consortium name="The Broad Institute Genomics Platform"/>
            <consortium name="The Broad Institute Genome Sequencing Center for Infectious Disease"/>
            <person name="Wu L."/>
            <person name="Ma J."/>
        </authorList>
    </citation>
    <scope>NUCLEOTIDE SEQUENCE [LARGE SCALE GENOMIC DNA]</scope>
    <source>
        <strain evidence="5">JCM 17979</strain>
    </source>
</reference>
<proteinExistence type="predicted"/>
<organism evidence="4 5">
    <name type="scientific">Actinomycetospora chlora</name>
    <dbReference type="NCBI Taxonomy" id="663608"/>
    <lineage>
        <taxon>Bacteria</taxon>
        <taxon>Bacillati</taxon>
        <taxon>Actinomycetota</taxon>
        <taxon>Actinomycetes</taxon>
        <taxon>Pseudonocardiales</taxon>
        <taxon>Pseudonocardiaceae</taxon>
        <taxon>Actinomycetospora</taxon>
    </lineage>
</organism>
<sequence length="264" mass="27985">MGKPLAGVGHPDPVIADAVTDYWTLGATVTDLGDAVLVHRDGLPTSTFLHRLRPASSRELDGVLEAAAGVAGEDVARIVLDPDAPPFVEAELRVRGWAVDHAVQLVLPVGVDVPGLPDGPVRPAVEADRPALRALFRADHVEEDERGRRPARSEERTDAIVAERWSLGPAVRWFVVDEGDGPVGFFASWGGARGVGVVEDLFVRADRRGRGYARALIATAVAAARADGAEEVVIGADPTDTPQRLYARLGFRPALVLRAATAPA</sequence>
<evidence type="ECO:0000259" key="3">
    <source>
        <dbReference type="PROSITE" id="PS51186"/>
    </source>
</evidence>
<dbReference type="PROSITE" id="PS51186">
    <property type="entry name" value="GNAT"/>
    <property type="match status" value="1"/>
</dbReference>
<protein>
    <recommendedName>
        <fullName evidence="3">N-acetyltransferase domain-containing protein</fullName>
    </recommendedName>
</protein>
<dbReference type="PANTHER" id="PTHR43877:SF1">
    <property type="entry name" value="ACETYLTRANSFERASE"/>
    <property type="match status" value="1"/>
</dbReference>
<dbReference type="Pfam" id="PF00583">
    <property type="entry name" value="Acetyltransf_1"/>
    <property type="match status" value="1"/>
</dbReference>